<dbReference type="Gene3D" id="3.40.430.10">
    <property type="entry name" value="Dihydrofolate Reductase, subunit A"/>
    <property type="match status" value="1"/>
</dbReference>
<name>A0ABS7AK24_9PROT</name>
<dbReference type="SUPFAM" id="SSF53597">
    <property type="entry name" value="Dihydrofolate reductase-like"/>
    <property type="match status" value="1"/>
</dbReference>
<dbReference type="EMBL" id="JAHYBZ010000012">
    <property type="protein sequence ID" value="MBW6401479.1"/>
    <property type="molecule type" value="Genomic_DNA"/>
</dbReference>
<dbReference type="Proteomes" id="UP001196565">
    <property type="component" value="Unassembled WGS sequence"/>
</dbReference>
<comment type="caution">
    <text evidence="2">The sequence shown here is derived from an EMBL/GenBank/DDBJ whole genome shotgun (WGS) entry which is preliminary data.</text>
</comment>
<evidence type="ECO:0000313" key="2">
    <source>
        <dbReference type="EMBL" id="MBW6401479.1"/>
    </source>
</evidence>
<dbReference type="InterPro" id="IPR050765">
    <property type="entry name" value="Riboflavin_Biosynth_HTPR"/>
</dbReference>
<organism evidence="2 3">
    <name type="scientific">Roseomonas alba</name>
    <dbReference type="NCBI Taxonomy" id="2846776"/>
    <lineage>
        <taxon>Bacteria</taxon>
        <taxon>Pseudomonadati</taxon>
        <taxon>Pseudomonadota</taxon>
        <taxon>Alphaproteobacteria</taxon>
        <taxon>Acetobacterales</taxon>
        <taxon>Roseomonadaceae</taxon>
        <taxon>Roseomonas</taxon>
    </lineage>
</organism>
<dbReference type="RefSeq" id="WP_219766179.1">
    <property type="nucleotide sequence ID" value="NZ_JAHYBZ010000012.1"/>
</dbReference>
<evidence type="ECO:0000259" key="1">
    <source>
        <dbReference type="Pfam" id="PF01872"/>
    </source>
</evidence>
<dbReference type="Pfam" id="PF01872">
    <property type="entry name" value="RibD_C"/>
    <property type="match status" value="1"/>
</dbReference>
<evidence type="ECO:0000313" key="3">
    <source>
        <dbReference type="Proteomes" id="UP001196565"/>
    </source>
</evidence>
<gene>
    <name evidence="2" type="ORF">KPL78_26750</name>
</gene>
<keyword evidence="3" id="KW-1185">Reference proteome</keyword>
<accession>A0ABS7AK24</accession>
<dbReference type="InterPro" id="IPR024072">
    <property type="entry name" value="DHFR-like_dom_sf"/>
</dbReference>
<reference evidence="2 3" key="1">
    <citation type="submission" date="2021-07" db="EMBL/GenBank/DDBJ databases">
        <authorList>
            <person name="So Y."/>
        </authorList>
    </citation>
    <scope>NUCLEOTIDE SEQUENCE [LARGE SCALE GENOMIC DNA]</scope>
    <source>
        <strain evidence="2 3">HJA6</strain>
    </source>
</reference>
<dbReference type="InterPro" id="IPR002734">
    <property type="entry name" value="RibDG_C"/>
</dbReference>
<sequence>MTARLRLYAAMSLDGYLADAEGGVGWLAPFDAQDYGMQGFLGGIGAILTGRATYDQVRGFDTWPYAGKRVVVLTHRPLDADAPAGVETASGALDDLVARLKAETAAGDIWLLGGAAVAQAALAQGLVDTLELFVIPLTLGAGIRLFATEGPGAAWALTAARPFPNGVVELDYHRP</sequence>
<feature type="domain" description="Bacterial bifunctional deaminase-reductase C-terminal" evidence="1">
    <location>
        <begin position="6"/>
        <end position="168"/>
    </location>
</feature>
<dbReference type="PANTHER" id="PTHR38011:SF11">
    <property type="entry name" value="2,5-DIAMINO-6-RIBOSYLAMINO-4(3H)-PYRIMIDINONE 5'-PHOSPHATE REDUCTASE"/>
    <property type="match status" value="1"/>
</dbReference>
<proteinExistence type="predicted"/>
<dbReference type="PANTHER" id="PTHR38011">
    <property type="entry name" value="DIHYDROFOLATE REDUCTASE FAMILY PROTEIN (AFU_ORTHOLOGUE AFUA_8G06820)"/>
    <property type="match status" value="1"/>
</dbReference>
<protein>
    <submittedName>
        <fullName evidence="2">Dihydrofolate reductase family protein</fullName>
    </submittedName>
</protein>